<dbReference type="InterPro" id="IPR004556">
    <property type="entry name" value="HemK-like"/>
</dbReference>
<evidence type="ECO:0000313" key="6">
    <source>
        <dbReference type="EMBL" id="KAG8436147.1"/>
    </source>
</evidence>
<evidence type="ECO:0000256" key="3">
    <source>
        <dbReference type="ARBA" id="ARBA00022691"/>
    </source>
</evidence>
<keyword evidence="7" id="KW-1185">Reference proteome</keyword>
<dbReference type="NCBIfam" id="TIGR00536">
    <property type="entry name" value="hemK_fam"/>
    <property type="match status" value="1"/>
</dbReference>
<comment type="caution">
    <text evidence="6">The sequence shown here is derived from an EMBL/GenBank/DDBJ whole genome shotgun (WGS) entry which is preliminary data.</text>
</comment>
<dbReference type="InterPro" id="IPR025714">
    <property type="entry name" value="Methyltranfer_dom"/>
</dbReference>
<dbReference type="GO" id="GO:0032259">
    <property type="term" value="P:methylation"/>
    <property type="evidence" value="ECO:0007669"/>
    <property type="project" value="UniProtKB-KW"/>
</dbReference>
<dbReference type="SUPFAM" id="SSF53335">
    <property type="entry name" value="S-adenosyl-L-methionine-dependent methyltransferases"/>
    <property type="match status" value="1"/>
</dbReference>
<dbReference type="InterPro" id="IPR019874">
    <property type="entry name" value="RF_methyltr_PrmC"/>
</dbReference>
<sequence>MKMQPLFMHRLLLNIRYTHSLCIRQTDGKITPRKLVQYWQKRFKEHGVPEPLESSEIIVSHALGSKTFHSLLPAVTQCPVSADQLKCIESMAQQRLKRIPVQYIIGVWDFLDLTLQMRPPVFIPRPETEELVGFVLEGSRLLHCCSEPLVLEVGCGTGAVSLALLQRIPQARVIAVDKTNEAVSLTKDNAVSLGLQDKIQVLVHDILTDSPENLLSLGALDVVISNPPYIPTSDMSQLEPEIFRYEDHTALDGGPDGMDVIRGLLQIAPQLLKPGGHVFLEVDPRHPAKIQQWVENHPDIYLQHITTVRDFCGRPRFVHLHRQ</sequence>
<gene>
    <name evidence="6" type="ORF">GDO86_007304</name>
</gene>
<dbReference type="NCBIfam" id="TIGR03534">
    <property type="entry name" value="RF_mod_PrmC"/>
    <property type="match status" value="1"/>
</dbReference>
<evidence type="ECO:0000259" key="5">
    <source>
        <dbReference type="Pfam" id="PF17827"/>
    </source>
</evidence>
<dbReference type="PROSITE" id="PS00092">
    <property type="entry name" value="N6_MTASE"/>
    <property type="match status" value="1"/>
</dbReference>
<evidence type="ECO:0000313" key="7">
    <source>
        <dbReference type="Proteomes" id="UP000812440"/>
    </source>
</evidence>
<dbReference type="EMBL" id="JAACNH010000007">
    <property type="protein sequence ID" value="KAG8436147.1"/>
    <property type="molecule type" value="Genomic_DNA"/>
</dbReference>
<evidence type="ECO:0008006" key="8">
    <source>
        <dbReference type="Google" id="ProtNLM"/>
    </source>
</evidence>
<dbReference type="InterPro" id="IPR002052">
    <property type="entry name" value="DNA_methylase_N6_adenine_CS"/>
</dbReference>
<dbReference type="InterPro" id="IPR040758">
    <property type="entry name" value="PrmC_N"/>
</dbReference>
<reference evidence="6" key="1">
    <citation type="thesis" date="2020" institute="ProQuest LLC" country="789 East Eisenhower Parkway, Ann Arbor, MI, USA">
        <title>Comparative Genomics and Chromosome Evolution.</title>
        <authorList>
            <person name="Mudd A.B."/>
        </authorList>
    </citation>
    <scope>NUCLEOTIDE SEQUENCE</scope>
    <source>
        <strain evidence="6">Female2</strain>
        <tissue evidence="6">Blood</tissue>
    </source>
</reference>
<dbReference type="PANTHER" id="PTHR18895">
    <property type="entry name" value="HEMK METHYLTRANSFERASE"/>
    <property type="match status" value="1"/>
</dbReference>
<dbReference type="Gene3D" id="1.10.8.10">
    <property type="entry name" value="DNA helicase RuvA subunit, C-terminal domain"/>
    <property type="match status" value="1"/>
</dbReference>
<evidence type="ECO:0000256" key="1">
    <source>
        <dbReference type="ARBA" id="ARBA00022603"/>
    </source>
</evidence>
<dbReference type="AlphaFoldDB" id="A0A8T2IX72"/>
<dbReference type="Pfam" id="PF13847">
    <property type="entry name" value="Methyltransf_31"/>
    <property type="match status" value="1"/>
</dbReference>
<evidence type="ECO:0000259" key="4">
    <source>
        <dbReference type="Pfam" id="PF13847"/>
    </source>
</evidence>
<dbReference type="PANTHER" id="PTHR18895:SF74">
    <property type="entry name" value="MTRF1L RELEASE FACTOR GLUTAMINE METHYLTRANSFERASE"/>
    <property type="match status" value="1"/>
</dbReference>
<dbReference type="Proteomes" id="UP000812440">
    <property type="component" value="Chromosome 4"/>
</dbReference>
<dbReference type="GO" id="GO:0003676">
    <property type="term" value="F:nucleic acid binding"/>
    <property type="evidence" value="ECO:0007669"/>
    <property type="project" value="InterPro"/>
</dbReference>
<dbReference type="CDD" id="cd02440">
    <property type="entry name" value="AdoMet_MTases"/>
    <property type="match status" value="1"/>
</dbReference>
<dbReference type="Pfam" id="PF17827">
    <property type="entry name" value="PrmC_N"/>
    <property type="match status" value="1"/>
</dbReference>
<organism evidence="6 7">
    <name type="scientific">Hymenochirus boettgeri</name>
    <name type="common">Congo dwarf clawed frog</name>
    <dbReference type="NCBI Taxonomy" id="247094"/>
    <lineage>
        <taxon>Eukaryota</taxon>
        <taxon>Metazoa</taxon>
        <taxon>Chordata</taxon>
        <taxon>Craniata</taxon>
        <taxon>Vertebrata</taxon>
        <taxon>Euteleostomi</taxon>
        <taxon>Amphibia</taxon>
        <taxon>Batrachia</taxon>
        <taxon>Anura</taxon>
        <taxon>Pipoidea</taxon>
        <taxon>Pipidae</taxon>
        <taxon>Pipinae</taxon>
        <taxon>Hymenochirus</taxon>
    </lineage>
</organism>
<name>A0A8T2IX72_9PIPI</name>
<keyword evidence="1" id="KW-0489">Methyltransferase</keyword>
<feature type="domain" description="Release factor glutamine methyltransferase N-terminal" evidence="5">
    <location>
        <begin position="35"/>
        <end position="106"/>
    </location>
</feature>
<dbReference type="OrthoDB" id="269872at2759"/>
<evidence type="ECO:0000256" key="2">
    <source>
        <dbReference type="ARBA" id="ARBA00022679"/>
    </source>
</evidence>
<feature type="domain" description="Methyltransferase" evidence="4">
    <location>
        <begin position="150"/>
        <end position="295"/>
    </location>
</feature>
<keyword evidence="3" id="KW-0949">S-adenosyl-L-methionine</keyword>
<dbReference type="GO" id="GO:0005739">
    <property type="term" value="C:mitochondrion"/>
    <property type="evidence" value="ECO:0007669"/>
    <property type="project" value="TreeGrafter"/>
</dbReference>
<dbReference type="InterPro" id="IPR050320">
    <property type="entry name" value="N5-glutamine_MTase"/>
</dbReference>
<protein>
    <recommendedName>
        <fullName evidence="8">Peptide chain release factor N(5)-glutamine methyltransferase</fullName>
    </recommendedName>
</protein>
<dbReference type="GO" id="GO:0008276">
    <property type="term" value="F:protein methyltransferase activity"/>
    <property type="evidence" value="ECO:0007669"/>
    <property type="project" value="InterPro"/>
</dbReference>
<dbReference type="Gene3D" id="3.40.50.150">
    <property type="entry name" value="Vaccinia Virus protein VP39"/>
    <property type="match status" value="1"/>
</dbReference>
<proteinExistence type="predicted"/>
<accession>A0A8T2IX72</accession>
<dbReference type="InterPro" id="IPR029063">
    <property type="entry name" value="SAM-dependent_MTases_sf"/>
</dbReference>
<keyword evidence="2" id="KW-0808">Transferase</keyword>